<dbReference type="InterPro" id="IPR046357">
    <property type="entry name" value="PPIase_dom_sf"/>
</dbReference>
<name>A0A9E7PLP2_9EURY</name>
<dbReference type="PANTHER" id="PTHR47861">
    <property type="entry name" value="FKBP-TYPE PEPTIDYL-PROLYL CIS-TRANS ISOMERASE SLYD"/>
    <property type="match status" value="1"/>
</dbReference>
<reference evidence="11" key="1">
    <citation type="submission" date="2022-04" db="EMBL/GenBank/DDBJ databases">
        <title>Complete genome of Methanoplanus endosymbiosus DSM 3599.</title>
        <authorList>
            <person name="Chen S.-C."/>
            <person name="You Y.-T."/>
            <person name="Zhou Y.-Z."/>
            <person name="Lai M.-C."/>
        </authorList>
    </citation>
    <scope>NUCLEOTIDE SEQUENCE</scope>
    <source>
        <strain evidence="11">DSM 3599</strain>
    </source>
</reference>
<sequence length="147" mass="16209">MPGAEKGDLLLVHFTSRTSEGEIFESSLEGDPQEVRLGEGKINPAFEEALTGMKPGDKKTVTLPAEKAYGNYKSRLVFRMKKKHLNLVGDPEKGDMVNITLPNGKKAFVEVVESSGKYLKVDGNHPMAGEDMEYEIMLVDILPAEKI</sequence>
<comment type="subcellular location">
    <subcellularLocation>
        <location evidence="2">Cytoplasm</location>
    </subcellularLocation>
</comment>
<dbReference type="GO" id="GO:0042026">
    <property type="term" value="P:protein refolding"/>
    <property type="evidence" value="ECO:0007669"/>
    <property type="project" value="UniProtKB-ARBA"/>
</dbReference>
<evidence type="ECO:0000313" key="12">
    <source>
        <dbReference type="Proteomes" id="UP001060368"/>
    </source>
</evidence>
<evidence type="ECO:0000256" key="4">
    <source>
        <dbReference type="ARBA" id="ARBA00022490"/>
    </source>
</evidence>
<evidence type="ECO:0000259" key="10">
    <source>
        <dbReference type="PROSITE" id="PS50059"/>
    </source>
</evidence>
<gene>
    <name evidence="11" type="ORF">L6E24_13935</name>
</gene>
<comment type="similarity">
    <text evidence="3 9">Belongs to the FKBP-type PPIase family.</text>
</comment>
<dbReference type="Proteomes" id="UP001060368">
    <property type="component" value="Chromosome"/>
</dbReference>
<accession>A0A9E7PLP2</accession>
<dbReference type="RefSeq" id="WP_257742567.1">
    <property type="nucleotide sequence ID" value="NZ_CP096115.1"/>
</dbReference>
<evidence type="ECO:0000256" key="7">
    <source>
        <dbReference type="ARBA" id="ARBA00023235"/>
    </source>
</evidence>
<evidence type="ECO:0000256" key="3">
    <source>
        <dbReference type="ARBA" id="ARBA00006577"/>
    </source>
</evidence>
<dbReference type="PROSITE" id="PS50059">
    <property type="entry name" value="FKBP_PPIASE"/>
    <property type="match status" value="1"/>
</dbReference>
<dbReference type="EMBL" id="CP096115">
    <property type="protein sequence ID" value="UUX92418.1"/>
    <property type="molecule type" value="Genomic_DNA"/>
</dbReference>
<feature type="domain" description="PPIase FKBP-type" evidence="10">
    <location>
        <begin position="7"/>
        <end position="70"/>
    </location>
</feature>
<organism evidence="11 12">
    <name type="scientific">Methanoplanus endosymbiosus</name>
    <dbReference type="NCBI Taxonomy" id="33865"/>
    <lineage>
        <taxon>Archaea</taxon>
        <taxon>Methanobacteriati</taxon>
        <taxon>Methanobacteriota</taxon>
        <taxon>Stenosarchaea group</taxon>
        <taxon>Methanomicrobia</taxon>
        <taxon>Methanomicrobiales</taxon>
        <taxon>Methanomicrobiaceae</taxon>
        <taxon>Methanoplanus</taxon>
    </lineage>
</organism>
<evidence type="ECO:0000256" key="5">
    <source>
        <dbReference type="ARBA" id="ARBA00023110"/>
    </source>
</evidence>
<keyword evidence="4" id="KW-0963">Cytoplasm</keyword>
<dbReference type="GO" id="GO:0003755">
    <property type="term" value="F:peptidyl-prolyl cis-trans isomerase activity"/>
    <property type="evidence" value="ECO:0007669"/>
    <property type="project" value="UniProtKB-UniRule"/>
</dbReference>
<comment type="catalytic activity">
    <reaction evidence="1 8 9">
        <text>[protein]-peptidylproline (omega=180) = [protein]-peptidylproline (omega=0)</text>
        <dbReference type="Rhea" id="RHEA:16237"/>
        <dbReference type="Rhea" id="RHEA-COMP:10747"/>
        <dbReference type="Rhea" id="RHEA-COMP:10748"/>
        <dbReference type="ChEBI" id="CHEBI:83833"/>
        <dbReference type="ChEBI" id="CHEBI:83834"/>
        <dbReference type="EC" id="5.2.1.8"/>
    </reaction>
</comment>
<proteinExistence type="inferred from homology"/>
<dbReference type="GeneID" id="74308825"/>
<keyword evidence="5 8" id="KW-0697">Rotamase</keyword>
<evidence type="ECO:0000256" key="8">
    <source>
        <dbReference type="PROSITE-ProRule" id="PRU00277"/>
    </source>
</evidence>
<evidence type="ECO:0000256" key="9">
    <source>
        <dbReference type="RuleBase" id="RU003915"/>
    </source>
</evidence>
<dbReference type="AlphaFoldDB" id="A0A9E7PLP2"/>
<dbReference type="GO" id="GO:0005737">
    <property type="term" value="C:cytoplasm"/>
    <property type="evidence" value="ECO:0007669"/>
    <property type="project" value="UniProtKB-SubCell"/>
</dbReference>
<dbReference type="InterPro" id="IPR001179">
    <property type="entry name" value="PPIase_FKBP_dom"/>
</dbReference>
<dbReference type="KEGG" id="mend:L6E24_13935"/>
<evidence type="ECO:0000313" key="11">
    <source>
        <dbReference type="EMBL" id="UUX92418.1"/>
    </source>
</evidence>
<dbReference type="PANTHER" id="PTHR47861:SF3">
    <property type="entry name" value="FKBP-TYPE PEPTIDYL-PROLYL CIS-TRANS ISOMERASE SLYD"/>
    <property type="match status" value="1"/>
</dbReference>
<protein>
    <recommendedName>
        <fullName evidence="9">Peptidyl-prolyl cis-trans isomerase</fullName>
        <ecNumber evidence="9">5.2.1.8</ecNumber>
    </recommendedName>
</protein>
<dbReference type="Gene3D" id="3.10.50.40">
    <property type="match status" value="1"/>
</dbReference>
<keyword evidence="6" id="KW-0143">Chaperone</keyword>
<evidence type="ECO:0000256" key="1">
    <source>
        <dbReference type="ARBA" id="ARBA00000971"/>
    </source>
</evidence>
<evidence type="ECO:0000256" key="2">
    <source>
        <dbReference type="ARBA" id="ARBA00004496"/>
    </source>
</evidence>
<dbReference type="Pfam" id="PF00254">
    <property type="entry name" value="FKBP_C"/>
    <property type="match status" value="1"/>
</dbReference>
<dbReference type="SUPFAM" id="SSF54534">
    <property type="entry name" value="FKBP-like"/>
    <property type="match status" value="1"/>
</dbReference>
<keyword evidence="12" id="KW-1185">Reference proteome</keyword>
<keyword evidence="7 8" id="KW-0413">Isomerase</keyword>
<dbReference type="EC" id="5.2.1.8" evidence="9"/>
<evidence type="ECO:0000256" key="6">
    <source>
        <dbReference type="ARBA" id="ARBA00023186"/>
    </source>
</evidence>